<reference evidence="3" key="1">
    <citation type="journal article" date="2008" name="Nat. Genet.">
        <title>The Pristionchus pacificus genome provides a unique perspective on nematode lifestyle and parasitism.</title>
        <authorList>
            <person name="Dieterich C."/>
            <person name="Clifton S.W."/>
            <person name="Schuster L.N."/>
            <person name="Chinwalla A."/>
            <person name="Delehaunty K."/>
            <person name="Dinkelacker I."/>
            <person name="Fulton L."/>
            <person name="Fulton R."/>
            <person name="Godfrey J."/>
            <person name="Minx P."/>
            <person name="Mitreva M."/>
            <person name="Roeseler W."/>
            <person name="Tian H."/>
            <person name="Witte H."/>
            <person name="Yang S.P."/>
            <person name="Wilson R.K."/>
            <person name="Sommer R.J."/>
        </authorList>
    </citation>
    <scope>NUCLEOTIDE SEQUENCE [LARGE SCALE GENOMIC DNA]</scope>
    <source>
        <strain evidence="3">PS312</strain>
    </source>
</reference>
<keyword evidence="3" id="KW-1185">Reference proteome</keyword>
<name>A0A8R1Z2P0_PRIPA</name>
<reference evidence="2" key="2">
    <citation type="submission" date="2022-06" db="UniProtKB">
        <authorList>
            <consortium name="EnsemblMetazoa"/>
        </authorList>
    </citation>
    <scope>IDENTIFICATION</scope>
    <source>
        <strain evidence="2">PS312</strain>
    </source>
</reference>
<dbReference type="EnsemblMetazoa" id="PPA46622.1">
    <property type="protein sequence ID" value="PPA46622.1"/>
    <property type="gene ID" value="WBGene00304401"/>
</dbReference>
<dbReference type="AlphaFoldDB" id="A0A8R1Z2P0"/>
<evidence type="ECO:0000313" key="2">
    <source>
        <dbReference type="EnsemblMetazoa" id="PPA46622.1"/>
    </source>
</evidence>
<proteinExistence type="predicted"/>
<organism evidence="2 3">
    <name type="scientific">Pristionchus pacificus</name>
    <name type="common">Parasitic nematode worm</name>
    <dbReference type="NCBI Taxonomy" id="54126"/>
    <lineage>
        <taxon>Eukaryota</taxon>
        <taxon>Metazoa</taxon>
        <taxon>Ecdysozoa</taxon>
        <taxon>Nematoda</taxon>
        <taxon>Chromadorea</taxon>
        <taxon>Rhabditida</taxon>
        <taxon>Rhabditina</taxon>
        <taxon>Diplogasteromorpha</taxon>
        <taxon>Diplogasteroidea</taxon>
        <taxon>Neodiplogasteridae</taxon>
        <taxon>Pristionchus</taxon>
    </lineage>
</organism>
<protein>
    <submittedName>
        <fullName evidence="2">Uncharacterized protein</fullName>
    </submittedName>
</protein>
<accession>A0A8R1Z2P0</accession>
<sequence>IVMTGILPSTFSPNSSSFSIPLNIQADPRVFRGSVYAFLRHQEKAYLRFEADTRKEKKYQLGVMRARLASSLPPLTSSTTMKHRTSTTTVLRPPTYHLQTRRSGPLPPLTKPSGTSIDKNFNRVQFIPKSKRAISDQPIRVEPSLTPSPPNRGGGGDQQLSSFRSTSRTAPRLHRIAYAYTPPSTVHAPRFAHVQVQTNDVLDESIEKIVAELADSAITLSISNLQLEDETTRLRETIYEKELRLETNEVKLRTALQRAASAVQKKEETECSLRELHDRQQLSRTEALALCRELTQHSISRAQRLENQRLSKRSIAIDTRQLNDHQFKIEQISKELEHDFLPWLIYRAEKSFRRGSGIASAKHRHNKVL</sequence>
<evidence type="ECO:0000256" key="1">
    <source>
        <dbReference type="SAM" id="MobiDB-lite"/>
    </source>
</evidence>
<gene>
    <name evidence="2" type="primary">WBGene00304401</name>
</gene>
<dbReference type="OrthoDB" id="5805446at2759"/>
<feature type="region of interest" description="Disordered" evidence="1">
    <location>
        <begin position="132"/>
        <end position="168"/>
    </location>
</feature>
<feature type="region of interest" description="Disordered" evidence="1">
    <location>
        <begin position="97"/>
        <end position="118"/>
    </location>
</feature>
<feature type="compositionally biased region" description="Polar residues" evidence="1">
    <location>
        <begin position="158"/>
        <end position="168"/>
    </location>
</feature>
<evidence type="ECO:0000313" key="3">
    <source>
        <dbReference type="Proteomes" id="UP000005239"/>
    </source>
</evidence>
<dbReference type="Proteomes" id="UP000005239">
    <property type="component" value="Unassembled WGS sequence"/>
</dbReference>